<feature type="transmembrane region" description="Helical" evidence="12">
    <location>
        <begin position="157"/>
        <end position="176"/>
    </location>
</feature>
<name>A0A1Y0I7V4_9GAMM</name>
<keyword evidence="7" id="KW-0560">Oxidoreductase</keyword>
<dbReference type="InterPro" id="IPR005804">
    <property type="entry name" value="FA_desaturase_dom"/>
</dbReference>
<evidence type="ECO:0000259" key="13">
    <source>
        <dbReference type="Pfam" id="PF00487"/>
    </source>
</evidence>
<evidence type="ECO:0000313" key="15">
    <source>
        <dbReference type="Proteomes" id="UP000196027"/>
    </source>
</evidence>
<dbReference type="KEGG" id="ome:OLMES_2525"/>
<dbReference type="PANTHER" id="PTHR11351">
    <property type="entry name" value="ACYL-COA DESATURASE"/>
    <property type="match status" value="1"/>
</dbReference>
<evidence type="ECO:0000256" key="11">
    <source>
        <dbReference type="ARBA" id="ARBA00023160"/>
    </source>
</evidence>
<dbReference type="PRINTS" id="PR00075">
    <property type="entry name" value="FACDDSATRASE"/>
</dbReference>
<feature type="transmembrane region" description="Helical" evidence="12">
    <location>
        <begin position="43"/>
        <end position="64"/>
    </location>
</feature>
<feature type="domain" description="Fatty acid desaturase" evidence="13">
    <location>
        <begin position="43"/>
        <end position="260"/>
    </location>
</feature>
<gene>
    <name evidence="14" type="ORF">OLMES_2525</name>
</gene>
<evidence type="ECO:0000256" key="2">
    <source>
        <dbReference type="ARBA" id="ARBA00008749"/>
    </source>
</evidence>
<evidence type="ECO:0000256" key="4">
    <source>
        <dbReference type="ARBA" id="ARBA00022692"/>
    </source>
</evidence>
<sequence length="386" mass="45638">MDSEKEEAPVNWVATILFLVTGSIALIVVPAYGFMYGFDLFEWLTFAAFLFFSGTGITAGYHRLWAHNAYEAHPIVKYWLAFWGAASVQNSILVWASGHRTHHRYVDSKEKDPYSINRGFWFAHLGWMVRHYESSQEDFSNAKDLQRDKVVMLQHNHYLKFVFASTILLPMILGFLNGDVWGTLLLAGFFRLFLNHHFTFFINSLCHMWGKQPYTDTNTAKDNPVLALFTYGEGYHNFHHFFQTDYRNGVRWWQIDPTKWLINFWSRIGLAKNLRRTPAFKIREAMVKMQFQRAETSLQKVSNTADNSWKTVMENEYRQFLATMDEWTQLRGEWMKKQRENLTQKRESLMAKFDTSTVKSRFKELEYALRLQQDRLKQFNRMLATA</sequence>
<protein>
    <submittedName>
        <fullName evidence="14">Stearoyl-CoA 9-desaturase</fullName>
    </submittedName>
</protein>
<evidence type="ECO:0000256" key="10">
    <source>
        <dbReference type="ARBA" id="ARBA00023136"/>
    </source>
</evidence>
<keyword evidence="9" id="KW-0443">Lipid metabolism</keyword>
<evidence type="ECO:0000256" key="5">
    <source>
        <dbReference type="ARBA" id="ARBA00022832"/>
    </source>
</evidence>
<proteinExistence type="inferred from homology"/>
<comment type="similarity">
    <text evidence="2">Belongs to the fatty acid desaturase type 2 family.</text>
</comment>
<evidence type="ECO:0000256" key="6">
    <source>
        <dbReference type="ARBA" id="ARBA00022989"/>
    </source>
</evidence>
<dbReference type="Proteomes" id="UP000196027">
    <property type="component" value="Chromosome"/>
</dbReference>
<feature type="transmembrane region" description="Helical" evidence="12">
    <location>
        <begin position="12"/>
        <end position="36"/>
    </location>
</feature>
<evidence type="ECO:0000313" key="14">
    <source>
        <dbReference type="EMBL" id="ARU56578.1"/>
    </source>
</evidence>
<dbReference type="GO" id="GO:0006633">
    <property type="term" value="P:fatty acid biosynthetic process"/>
    <property type="evidence" value="ECO:0007669"/>
    <property type="project" value="UniProtKB-KW"/>
</dbReference>
<dbReference type="InterPro" id="IPR015876">
    <property type="entry name" value="Acyl-CoA_DS"/>
</dbReference>
<keyword evidence="15" id="KW-1185">Reference proteome</keyword>
<dbReference type="Pfam" id="PF00487">
    <property type="entry name" value="FA_desaturase"/>
    <property type="match status" value="1"/>
</dbReference>
<dbReference type="AlphaFoldDB" id="A0A1Y0I7V4"/>
<evidence type="ECO:0000256" key="3">
    <source>
        <dbReference type="ARBA" id="ARBA00022516"/>
    </source>
</evidence>
<dbReference type="OrthoDB" id="19906at2"/>
<dbReference type="PANTHER" id="PTHR11351:SF31">
    <property type="entry name" value="DESATURASE 1, ISOFORM A-RELATED"/>
    <property type="match status" value="1"/>
</dbReference>
<organism evidence="14 15">
    <name type="scientific">Oleiphilus messinensis</name>
    <dbReference type="NCBI Taxonomy" id="141451"/>
    <lineage>
        <taxon>Bacteria</taxon>
        <taxon>Pseudomonadati</taxon>
        <taxon>Pseudomonadota</taxon>
        <taxon>Gammaproteobacteria</taxon>
        <taxon>Oceanospirillales</taxon>
        <taxon>Oleiphilaceae</taxon>
        <taxon>Oleiphilus</taxon>
    </lineage>
</organism>
<keyword evidence="11" id="KW-0275">Fatty acid biosynthesis</keyword>
<evidence type="ECO:0000256" key="12">
    <source>
        <dbReference type="SAM" id="Phobius"/>
    </source>
</evidence>
<evidence type="ECO:0000256" key="9">
    <source>
        <dbReference type="ARBA" id="ARBA00023098"/>
    </source>
</evidence>
<keyword evidence="4 12" id="KW-0812">Transmembrane</keyword>
<dbReference type="CDD" id="cd03505">
    <property type="entry name" value="Delta9-FADS-like"/>
    <property type="match status" value="1"/>
</dbReference>
<keyword evidence="8" id="KW-0408">Iron</keyword>
<dbReference type="EMBL" id="CP021425">
    <property type="protein sequence ID" value="ARU56578.1"/>
    <property type="molecule type" value="Genomic_DNA"/>
</dbReference>
<reference evidence="14 15" key="1">
    <citation type="submission" date="2017-05" db="EMBL/GenBank/DDBJ databases">
        <title>Genomic insights into alkan degradation activity of Oleiphilus messinensis.</title>
        <authorList>
            <person name="Kozyavkin S.A."/>
            <person name="Slesarev A.I."/>
            <person name="Golyshin P.N."/>
            <person name="Korzhenkov A."/>
            <person name="Golyshina O.N."/>
            <person name="Toshchakov S.V."/>
        </authorList>
    </citation>
    <scope>NUCLEOTIDE SEQUENCE [LARGE SCALE GENOMIC DNA]</scope>
    <source>
        <strain evidence="14 15">ME102</strain>
    </source>
</reference>
<keyword evidence="3" id="KW-0444">Lipid biosynthesis</keyword>
<evidence type="ECO:0000256" key="8">
    <source>
        <dbReference type="ARBA" id="ARBA00023004"/>
    </source>
</evidence>
<dbReference type="GO" id="GO:0016020">
    <property type="term" value="C:membrane"/>
    <property type="evidence" value="ECO:0007669"/>
    <property type="project" value="UniProtKB-SubCell"/>
</dbReference>
<evidence type="ECO:0000256" key="1">
    <source>
        <dbReference type="ARBA" id="ARBA00004141"/>
    </source>
</evidence>
<evidence type="ECO:0000256" key="7">
    <source>
        <dbReference type="ARBA" id="ARBA00023002"/>
    </source>
</evidence>
<keyword evidence="10 12" id="KW-0472">Membrane</keyword>
<keyword evidence="6 12" id="KW-1133">Transmembrane helix</keyword>
<accession>A0A1Y0I7V4</accession>
<comment type="subcellular location">
    <subcellularLocation>
        <location evidence="1">Membrane</location>
        <topology evidence="1">Multi-pass membrane protein</topology>
    </subcellularLocation>
</comment>
<keyword evidence="5" id="KW-0276">Fatty acid metabolism</keyword>
<dbReference type="GO" id="GO:0016717">
    <property type="term" value="F:oxidoreductase activity, acting on paired donors, with oxidation of a pair of donors resulting in the reduction of molecular oxygen to two molecules of water"/>
    <property type="evidence" value="ECO:0007669"/>
    <property type="project" value="InterPro"/>
</dbReference>